<dbReference type="GO" id="GO:0000155">
    <property type="term" value="F:phosphorelay sensor kinase activity"/>
    <property type="evidence" value="ECO:0007669"/>
    <property type="project" value="InterPro"/>
</dbReference>
<reference evidence="11 12" key="1">
    <citation type="submission" date="2020-08" db="EMBL/GenBank/DDBJ databases">
        <title>Bridging the membrane lipid divide: bacteria of the FCB group superphylum have the potential to synthesize archaeal ether lipids.</title>
        <authorList>
            <person name="Villanueva L."/>
            <person name="Von Meijenfeldt F.A.B."/>
            <person name="Westbye A.B."/>
            <person name="Yadav S."/>
            <person name="Hopmans E.C."/>
            <person name="Dutilh B.E."/>
            <person name="Sinninghe Damste J.S."/>
        </authorList>
    </citation>
    <scope>NUCLEOTIDE SEQUENCE [LARGE SCALE GENOMIC DNA]</scope>
    <source>
        <strain evidence="11">NIOZ-UU47</strain>
    </source>
</reference>
<keyword evidence="3" id="KW-0597">Phosphoprotein</keyword>
<dbReference type="PROSITE" id="PS50112">
    <property type="entry name" value="PAS"/>
    <property type="match status" value="1"/>
</dbReference>
<dbReference type="EC" id="2.7.13.3" evidence="2"/>
<dbReference type="SMART" id="SM00387">
    <property type="entry name" value="HATPase_c"/>
    <property type="match status" value="1"/>
</dbReference>
<dbReference type="InterPro" id="IPR050736">
    <property type="entry name" value="Sensor_HK_Regulatory"/>
</dbReference>
<organism evidence="11 12">
    <name type="scientific">Candidatus Desulfobia pelagia</name>
    <dbReference type="NCBI Taxonomy" id="2841692"/>
    <lineage>
        <taxon>Bacteria</taxon>
        <taxon>Pseudomonadati</taxon>
        <taxon>Thermodesulfobacteriota</taxon>
        <taxon>Desulfobulbia</taxon>
        <taxon>Desulfobulbales</taxon>
        <taxon>Desulfobulbaceae</taxon>
        <taxon>Candidatus Desulfobia</taxon>
    </lineage>
</organism>
<dbReference type="PRINTS" id="PR00344">
    <property type="entry name" value="BCTRLSENSOR"/>
</dbReference>
<gene>
    <name evidence="11" type="ORF">H8E41_09100</name>
</gene>
<evidence type="ECO:0000256" key="1">
    <source>
        <dbReference type="ARBA" id="ARBA00000085"/>
    </source>
</evidence>
<dbReference type="Gene3D" id="3.30.565.10">
    <property type="entry name" value="Histidine kinase-like ATPase, C-terminal domain"/>
    <property type="match status" value="1"/>
</dbReference>
<feature type="domain" description="PAC" evidence="10">
    <location>
        <begin position="46"/>
        <end position="98"/>
    </location>
</feature>
<dbReference type="InterPro" id="IPR000014">
    <property type="entry name" value="PAS"/>
</dbReference>
<protein>
    <recommendedName>
        <fullName evidence="2">histidine kinase</fullName>
        <ecNumber evidence="2">2.7.13.3</ecNumber>
    </recommendedName>
</protein>
<dbReference type="InterPro" id="IPR005467">
    <property type="entry name" value="His_kinase_dom"/>
</dbReference>
<feature type="domain" description="Histidine kinase" evidence="8">
    <location>
        <begin position="280"/>
        <end position="515"/>
    </location>
</feature>
<evidence type="ECO:0000259" key="9">
    <source>
        <dbReference type="PROSITE" id="PS50112"/>
    </source>
</evidence>
<dbReference type="Gene3D" id="3.30.450.20">
    <property type="entry name" value="PAS domain"/>
    <property type="match status" value="2"/>
</dbReference>
<feature type="domain" description="PAC" evidence="10">
    <location>
        <begin position="170"/>
        <end position="223"/>
    </location>
</feature>
<evidence type="ECO:0000313" key="12">
    <source>
        <dbReference type="Proteomes" id="UP000614424"/>
    </source>
</evidence>
<dbReference type="PROSITE" id="PS50113">
    <property type="entry name" value="PAC"/>
    <property type="match status" value="2"/>
</dbReference>
<dbReference type="SUPFAM" id="SSF47384">
    <property type="entry name" value="Homodimeric domain of signal transducing histidine kinase"/>
    <property type="match status" value="1"/>
</dbReference>
<dbReference type="InterPro" id="IPR003661">
    <property type="entry name" value="HisK_dim/P_dom"/>
</dbReference>
<dbReference type="InterPro" id="IPR004358">
    <property type="entry name" value="Sig_transdc_His_kin-like_C"/>
</dbReference>
<comment type="catalytic activity">
    <reaction evidence="1">
        <text>ATP + protein L-histidine = ADP + protein N-phospho-L-histidine.</text>
        <dbReference type="EC" id="2.7.13.3"/>
    </reaction>
</comment>
<dbReference type="PANTHER" id="PTHR43711:SF31">
    <property type="entry name" value="HISTIDINE KINASE"/>
    <property type="match status" value="1"/>
</dbReference>
<sequence>FHGLPEEALPAEQWAEYYDLYLPDGKTTLSKEEVPLYRALSGEKVTDAELMIIPKEGQLRTLIANGQPLHDSGGKIVGAVVTMHDISGVKLATEELRHSHDLMRYIIEHTRSAIAVHDRDLKYIYVSQSYLDDYKLKEQDIIGKHHYDVFPDLPQKWRDVHKKALAGEVSSAEADPYEREDGSVEWTRWECRPWYEADGAVGGIIVYTEVITEHKKAEDELKQYRDHLEELILERTLDVEETQNALLNLLDDMNIAKEQLEAANERLQGLDRMKSMFVASMSHELRTPLNSIIGFSSILLEGWDGEINEVQEDNIRRILRSGKHLLSLINDVIDVSKIEAGTIAFNLEEFDFQEVCREAESMVQAEIEGKGLDFRMEVEQVSMRTDRRRLFQVVLNLLTNAIKFTGKGAVRLKGRVTDREHIAEELAHHFPAGVQGQFLEVTVEDSGIGIEQQDFVKLFKPFSRLHDSGRSRYPGTGLGLYLTQKLVQEILQGAITFTSISGKGSTFMFAIPCRLTENEN</sequence>
<dbReference type="InterPro" id="IPR003594">
    <property type="entry name" value="HATPase_dom"/>
</dbReference>
<dbReference type="NCBIfam" id="TIGR00229">
    <property type="entry name" value="sensory_box"/>
    <property type="match status" value="1"/>
</dbReference>
<evidence type="ECO:0000259" key="10">
    <source>
        <dbReference type="PROSITE" id="PS50113"/>
    </source>
</evidence>
<dbReference type="SUPFAM" id="SSF55874">
    <property type="entry name" value="ATPase domain of HSP90 chaperone/DNA topoisomerase II/histidine kinase"/>
    <property type="match status" value="1"/>
</dbReference>
<dbReference type="Gene3D" id="1.10.287.130">
    <property type="match status" value="1"/>
</dbReference>
<dbReference type="SUPFAM" id="SSF55785">
    <property type="entry name" value="PYP-like sensor domain (PAS domain)"/>
    <property type="match status" value="2"/>
</dbReference>
<dbReference type="InterPro" id="IPR013656">
    <property type="entry name" value="PAS_4"/>
</dbReference>
<feature type="domain" description="PAS" evidence="9">
    <location>
        <begin position="99"/>
        <end position="168"/>
    </location>
</feature>
<evidence type="ECO:0000256" key="7">
    <source>
        <dbReference type="SAM" id="Coils"/>
    </source>
</evidence>
<accession>A0A8J6TFX6</accession>
<dbReference type="InterPro" id="IPR000700">
    <property type="entry name" value="PAS-assoc_C"/>
</dbReference>
<dbReference type="InterPro" id="IPR036097">
    <property type="entry name" value="HisK_dim/P_sf"/>
</dbReference>
<evidence type="ECO:0000256" key="5">
    <source>
        <dbReference type="ARBA" id="ARBA00022777"/>
    </source>
</evidence>
<name>A0A8J6TFX6_9BACT</name>
<dbReference type="PROSITE" id="PS50109">
    <property type="entry name" value="HIS_KIN"/>
    <property type="match status" value="1"/>
</dbReference>
<dbReference type="SMART" id="SM00388">
    <property type="entry name" value="HisKA"/>
    <property type="match status" value="1"/>
</dbReference>
<keyword evidence="5" id="KW-0418">Kinase</keyword>
<feature type="non-terminal residue" evidence="11">
    <location>
        <position position="1"/>
    </location>
</feature>
<evidence type="ECO:0000256" key="6">
    <source>
        <dbReference type="ARBA" id="ARBA00023012"/>
    </source>
</evidence>
<evidence type="ECO:0000313" key="11">
    <source>
        <dbReference type="EMBL" id="MBC8318052.1"/>
    </source>
</evidence>
<comment type="caution">
    <text evidence="11">The sequence shown here is derived from an EMBL/GenBank/DDBJ whole genome shotgun (WGS) entry which is preliminary data.</text>
</comment>
<evidence type="ECO:0000256" key="2">
    <source>
        <dbReference type="ARBA" id="ARBA00012438"/>
    </source>
</evidence>
<dbReference type="AlphaFoldDB" id="A0A8J6TFX6"/>
<dbReference type="CDD" id="cd00082">
    <property type="entry name" value="HisKA"/>
    <property type="match status" value="1"/>
</dbReference>
<dbReference type="CDD" id="cd16922">
    <property type="entry name" value="HATPase_EvgS-ArcB-TorS-like"/>
    <property type="match status" value="1"/>
</dbReference>
<proteinExistence type="predicted"/>
<dbReference type="Pfam" id="PF02518">
    <property type="entry name" value="HATPase_c"/>
    <property type="match status" value="1"/>
</dbReference>
<feature type="coiled-coil region" evidence="7">
    <location>
        <begin position="207"/>
        <end position="273"/>
    </location>
</feature>
<keyword evidence="6" id="KW-0902">Two-component regulatory system</keyword>
<dbReference type="PANTHER" id="PTHR43711">
    <property type="entry name" value="TWO-COMPONENT HISTIDINE KINASE"/>
    <property type="match status" value="1"/>
</dbReference>
<dbReference type="CDD" id="cd00130">
    <property type="entry name" value="PAS"/>
    <property type="match status" value="1"/>
</dbReference>
<dbReference type="Pfam" id="PF00512">
    <property type="entry name" value="HisKA"/>
    <property type="match status" value="1"/>
</dbReference>
<evidence type="ECO:0000259" key="8">
    <source>
        <dbReference type="PROSITE" id="PS50109"/>
    </source>
</evidence>
<keyword evidence="4" id="KW-0808">Transferase</keyword>
<dbReference type="Pfam" id="PF08448">
    <property type="entry name" value="PAS_4"/>
    <property type="match status" value="1"/>
</dbReference>
<dbReference type="EMBL" id="JACNJZ010000125">
    <property type="protein sequence ID" value="MBC8318052.1"/>
    <property type="molecule type" value="Genomic_DNA"/>
</dbReference>
<dbReference type="InterPro" id="IPR035965">
    <property type="entry name" value="PAS-like_dom_sf"/>
</dbReference>
<keyword evidence="7" id="KW-0175">Coiled coil</keyword>
<dbReference type="InterPro" id="IPR036890">
    <property type="entry name" value="HATPase_C_sf"/>
</dbReference>
<dbReference type="Pfam" id="PF13426">
    <property type="entry name" value="PAS_9"/>
    <property type="match status" value="1"/>
</dbReference>
<evidence type="ECO:0000256" key="4">
    <source>
        <dbReference type="ARBA" id="ARBA00022679"/>
    </source>
</evidence>
<dbReference type="Proteomes" id="UP000614424">
    <property type="component" value="Unassembled WGS sequence"/>
</dbReference>
<evidence type="ECO:0000256" key="3">
    <source>
        <dbReference type="ARBA" id="ARBA00022553"/>
    </source>
</evidence>